<dbReference type="EMBL" id="CP115541">
    <property type="protein sequence ID" value="WNH51461.1"/>
    <property type="molecule type" value="Genomic_DNA"/>
</dbReference>
<keyword evidence="9 15" id="KW-0862">Zinc</keyword>
<dbReference type="InterPro" id="IPR005941">
    <property type="entry name" value="DapE_proteobac"/>
</dbReference>
<keyword evidence="7 15" id="KW-0479">Metal-binding</keyword>
<dbReference type="Pfam" id="PF01546">
    <property type="entry name" value="Peptidase_M20"/>
    <property type="match status" value="1"/>
</dbReference>
<evidence type="ECO:0000256" key="4">
    <source>
        <dbReference type="ARBA" id="ARBA00011921"/>
    </source>
</evidence>
<dbReference type="InterPro" id="IPR001261">
    <property type="entry name" value="ArgE/DapE_CS"/>
</dbReference>
<evidence type="ECO:0000256" key="7">
    <source>
        <dbReference type="ARBA" id="ARBA00022723"/>
    </source>
</evidence>
<proteinExistence type="inferred from homology"/>
<comment type="similarity">
    <text evidence="2 15">Belongs to the peptidase M20A family. DapE subfamily.</text>
</comment>
<feature type="active site" evidence="15">
    <location>
        <position position="68"/>
    </location>
</feature>
<feature type="binding site" evidence="15">
    <location>
        <position position="348"/>
    </location>
    <ligand>
        <name>Zn(2+)</name>
        <dbReference type="ChEBI" id="CHEBI:29105"/>
        <label>2</label>
    </ligand>
</feature>
<dbReference type="InterPro" id="IPR011650">
    <property type="entry name" value="Peptidase_M20_dimer"/>
</dbReference>
<evidence type="ECO:0000256" key="6">
    <source>
        <dbReference type="ARBA" id="ARBA00022605"/>
    </source>
</evidence>
<evidence type="ECO:0000313" key="17">
    <source>
        <dbReference type="EMBL" id="WNH51461.1"/>
    </source>
</evidence>
<comment type="pathway">
    <text evidence="1 15">Amino-acid biosynthesis; L-lysine biosynthesis via DAP pathway; LL-2,6-diaminopimelate from (S)-tetrahydrodipicolinate (succinylase route): step 3/3.</text>
</comment>
<keyword evidence="6 15" id="KW-0028">Amino-acid biosynthesis</keyword>
<dbReference type="InterPro" id="IPR002933">
    <property type="entry name" value="Peptidase_M20"/>
</dbReference>
<feature type="binding site" evidence="15">
    <location>
        <position position="99"/>
    </location>
    <ligand>
        <name>Zn(2+)</name>
        <dbReference type="ChEBI" id="CHEBI:29105"/>
        <label>1</label>
    </ligand>
</feature>
<keyword evidence="11 15" id="KW-0457">Lysine biosynthesis</keyword>
<evidence type="ECO:0000256" key="5">
    <source>
        <dbReference type="ARBA" id="ARBA00022391"/>
    </source>
</evidence>
<feature type="binding site" evidence="15">
    <location>
        <position position="162"/>
    </location>
    <ligand>
        <name>Zn(2+)</name>
        <dbReference type="ChEBI" id="CHEBI:29105"/>
        <label>1</label>
    </ligand>
</feature>
<dbReference type="SUPFAM" id="SSF53187">
    <property type="entry name" value="Zn-dependent exopeptidases"/>
    <property type="match status" value="1"/>
</dbReference>
<evidence type="ECO:0000256" key="11">
    <source>
        <dbReference type="ARBA" id="ARBA00023154"/>
    </source>
</evidence>
<evidence type="ECO:0000256" key="3">
    <source>
        <dbReference type="ARBA" id="ARBA00011738"/>
    </source>
</evidence>
<evidence type="ECO:0000256" key="14">
    <source>
        <dbReference type="ARBA" id="ARBA00051301"/>
    </source>
</evidence>
<dbReference type="HAMAP" id="MF_01690">
    <property type="entry name" value="DapE"/>
    <property type="match status" value="1"/>
</dbReference>
<organism evidence="17 18">
    <name type="scientific">Stenotrophomonas oahuensis</name>
    <dbReference type="NCBI Taxonomy" id="3003271"/>
    <lineage>
        <taxon>Bacteria</taxon>
        <taxon>Pseudomonadati</taxon>
        <taxon>Pseudomonadota</taxon>
        <taxon>Gammaproteobacteria</taxon>
        <taxon>Lysobacterales</taxon>
        <taxon>Lysobacteraceae</taxon>
        <taxon>Stenotrophomonas</taxon>
    </lineage>
</organism>
<dbReference type="GO" id="GO:0009014">
    <property type="term" value="F:succinyl-diaminopimelate desuccinylase activity"/>
    <property type="evidence" value="ECO:0007669"/>
    <property type="project" value="UniProtKB-EC"/>
</dbReference>
<keyword evidence="8 15" id="KW-0378">Hydrolase</keyword>
<evidence type="ECO:0000256" key="1">
    <source>
        <dbReference type="ARBA" id="ARBA00005130"/>
    </source>
</evidence>
<evidence type="ECO:0000256" key="8">
    <source>
        <dbReference type="ARBA" id="ARBA00022801"/>
    </source>
</evidence>
<dbReference type="NCBIfam" id="NF009557">
    <property type="entry name" value="PRK13009.1"/>
    <property type="match status" value="1"/>
</dbReference>
<dbReference type="InterPro" id="IPR050072">
    <property type="entry name" value="Peptidase_M20A"/>
</dbReference>
<evidence type="ECO:0000256" key="15">
    <source>
        <dbReference type="HAMAP-Rule" id="MF_01690"/>
    </source>
</evidence>
<evidence type="ECO:0000259" key="16">
    <source>
        <dbReference type="Pfam" id="PF07687"/>
    </source>
</evidence>
<dbReference type="PANTHER" id="PTHR43808:SF31">
    <property type="entry name" value="N-ACETYL-L-CITRULLINE DEACETYLASE"/>
    <property type="match status" value="1"/>
</dbReference>
<evidence type="ECO:0000256" key="9">
    <source>
        <dbReference type="ARBA" id="ARBA00022833"/>
    </source>
</evidence>
<feature type="binding site" evidence="15">
    <location>
        <position position="134"/>
    </location>
    <ligand>
        <name>Zn(2+)</name>
        <dbReference type="ChEBI" id="CHEBI:29105"/>
        <label>2</label>
    </ligand>
</feature>
<evidence type="ECO:0000256" key="13">
    <source>
        <dbReference type="ARBA" id="ARBA00031891"/>
    </source>
</evidence>
<name>A0ABY9YKQ4_9GAMM</name>
<feature type="binding site" evidence="15">
    <location>
        <position position="66"/>
    </location>
    <ligand>
        <name>Zn(2+)</name>
        <dbReference type="ChEBI" id="CHEBI:29105"/>
        <label>1</label>
    </ligand>
</feature>
<evidence type="ECO:0000256" key="10">
    <source>
        <dbReference type="ARBA" id="ARBA00022915"/>
    </source>
</evidence>
<comment type="function">
    <text evidence="15">Catalyzes the hydrolysis of N-succinyl-L,L-diaminopimelic acid (SDAP), forming succinate and LL-2,6-diaminopimelate (DAP), an intermediate involved in the bacterial biosynthesis of lysine and meso-diaminopimelic acid, an essential component of bacterial cell walls.</text>
</comment>
<keyword evidence="12 15" id="KW-0170">Cobalt</keyword>
<dbReference type="PROSITE" id="PS00759">
    <property type="entry name" value="ARGE_DAPE_CPG2_2"/>
    <property type="match status" value="1"/>
</dbReference>
<dbReference type="EC" id="3.5.1.18" evidence="4 15"/>
<feature type="domain" description="Peptidase M20 dimerisation" evidence="16">
    <location>
        <begin position="175"/>
        <end position="282"/>
    </location>
</feature>
<dbReference type="InterPro" id="IPR036264">
    <property type="entry name" value="Bact_exopeptidase_dim_dom"/>
</dbReference>
<feature type="active site" description="Proton acceptor" evidence="15">
    <location>
        <position position="133"/>
    </location>
</feature>
<comment type="cofactor">
    <cofactor evidence="15">
        <name>Zn(2+)</name>
        <dbReference type="ChEBI" id="CHEBI:29105"/>
    </cofactor>
    <cofactor evidence="15">
        <name>Co(2+)</name>
        <dbReference type="ChEBI" id="CHEBI:48828"/>
    </cofactor>
    <text evidence="15">Binds 2 Zn(2+) or Co(2+) ions per subunit.</text>
</comment>
<comment type="subunit">
    <text evidence="3 15">Homodimer.</text>
</comment>
<dbReference type="NCBIfam" id="TIGR01246">
    <property type="entry name" value="dapE_proteo"/>
    <property type="match status" value="1"/>
</dbReference>
<evidence type="ECO:0000256" key="2">
    <source>
        <dbReference type="ARBA" id="ARBA00006746"/>
    </source>
</evidence>
<evidence type="ECO:0000256" key="12">
    <source>
        <dbReference type="ARBA" id="ARBA00023285"/>
    </source>
</evidence>
<comment type="catalytic activity">
    <reaction evidence="14 15">
        <text>N-succinyl-(2S,6S)-2,6-diaminopimelate + H2O = (2S,6S)-2,6-diaminopimelate + succinate</text>
        <dbReference type="Rhea" id="RHEA:22608"/>
        <dbReference type="ChEBI" id="CHEBI:15377"/>
        <dbReference type="ChEBI" id="CHEBI:30031"/>
        <dbReference type="ChEBI" id="CHEBI:57609"/>
        <dbReference type="ChEBI" id="CHEBI:58087"/>
        <dbReference type="EC" id="3.5.1.18"/>
    </reaction>
</comment>
<dbReference type="SUPFAM" id="SSF55031">
    <property type="entry name" value="Bacterial exopeptidase dimerisation domain"/>
    <property type="match status" value="1"/>
</dbReference>
<dbReference type="PANTHER" id="PTHR43808">
    <property type="entry name" value="ACETYLORNITHINE DEACETYLASE"/>
    <property type="match status" value="1"/>
</dbReference>
<sequence length="375" mass="39849">MNDVVALTCDLIARPSVTPDDAGCQALLADRLQAVGFHCEHLRLGEVDNLWATHGSGAPVLVLLGHTDVVPPGPREAWASDPFKPEVREGVLYGRGAADMKGSVAAFVVAAEQFVAAHPDHPGTLAVLLTSDEEGDAIDGVRRVADLFRERGQGIDWCITGEPSSTAVLGDLLRVGRRGSLSGTLTVKGVQGHVAYPHKARNPIHLAAPALAALTARHWDDGFESFPPTSLQVSNIHAGTGANNVIPGELQVLFNLRYNPHWNAPKLEAAITAMLDAHALDYTLKWHRSGEPFYTPEGTLRSVARQVLGEFAGAAPEESTGGGTSDARFIAPLGAQCIEVGPVNASIHQVNENVSVADLEALPALYQRLIERLLA</sequence>
<gene>
    <name evidence="15 17" type="primary">dapE</name>
    <name evidence="17" type="ORF">PDM29_13970</name>
</gene>
<dbReference type="Gene3D" id="3.40.630.10">
    <property type="entry name" value="Zn peptidases"/>
    <property type="match status" value="2"/>
</dbReference>
<keyword evidence="10 15" id="KW-0220">Diaminopimelate biosynthesis</keyword>
<dbReference type="Pfam" id="PF07687">
    <property type="entry name" value="M20_dimer"/>
    <property type="match status" value="1"/>
</dbReference>
<reference evidence="17 18" key="1">
    <citation type="submission" date="2022-12" db="EMBL/GenBank/DDBJ databases">
        <title>Two new species, Stenotrophomonas aracearum and Stenotrophomonas oahuensis, isolated from Anthurium (Araceae family) in Hawaii.</title>
        <authorList>
            <person name="Chunag S.C."/>
            <person name="Dobhal S."/>
            <person name="Alvarez A."/>
            <person name="Arif M."/>
        </authorList>
    </citation>
    <scope>NUCLEOTIDE SEQUENCE [LARGE SCALE GENOMIC DNA]</scope>
    <source>
        <strain evidence="17 18">A5586</strain>
    </source>
</reference>
<keyword evidence="18" id="KW-1185">Reference proteome</keyword>
<accession>A0ABY9YKQ4</accession>
<protein>
    <recommendedName>
        <fullName evidence="5 15">Succinyl-diaminopimelate desuccinylase</fullName>
        <shortName evidence="15">SDAP desuccinylase</shortName>
        <ecNumber evidence="4 15">3.5.1.18</ecNumber>
    </recommendedName>
    <alternativeName>
        <fullName evidence="13 15">N-succinyl-LL-2,6-diaminoheptanedioate amidohydrolase</fullName>
    </alternativeName>
</protein>
<feature type="binding site" evidence="15">
    <location>
        <position position="99"/>
    </location>
    <ligand>
        <name>Zn(2+)</name>
        <dbReference type="ChEBI" id="CHEBI:29105"/>
        <label>2</label>
    </ligand>
</feature>
<dbReference type="Proteomes" id="UP001302072">
    <property type="component" value="Chromosome"/>
</dbReference>
<evidence type="ECO:0000313" key="18">
    <source>
        <dbReference type="Proteomes" id="UP001302072"/>
    </source>
</evidence>
<dbReference type="CDD" id="cd03891">
    <property type="entry name" value="M20_DapE_proteobac"/>
    <property type="match status" value="1"/>
</dbReference>
<dbReference type="RefSeq" id="WP_311190705.1">
    <property type="nucleotide sequence ID" value="NZ_CP115541.1"/>
</dbReference>